<proteinExistence type="predicted"/>
<protein>
    <submittedName>
        <fullName evidence="2">Putative transporter</fullName>
    </submittedName>
</protein>
<geneLocation type="plasmid" evidence="2">
    <name>pACK2</name>
</geneLocation>
<keyword evidence="1" id="KW-0472">Membrane</keyword>
<accession>F1BYR5</accession>
<keyword evidence="1" id="KW-1133">Transmembrane helix</keyword>
<keyword evidence="2" id="KW-0614">Plasmid</keyword>
<evidence type="ECO:0000313" key="2">
    <source>
        <dbReference type="EMBL" id="ADY16738.1"/>
    </source>
</evidence>
<organism evidence="2">
    <name type="scientific">Staphylococcus staphylolyticus</name>
    <dbReference type="NCBI Taxonomy" id="1287"/>
    <lineage>
        <taxon>Bacteria</taxon>
        <taxon>Bacillati</taxon>
        <taxon>Bacillota</taxon>
        <taxon>Bacilli</taxon>
        <taxon>Bacillales</taxon>
        <taxon>Staphylococcaceae</taxon>
        <taxon>Staphylococcus</taxon>
    </lineage>
</organism>
<dbReference type="EMBL" id="HQ170520">
    <property type="protein sequence ID" value="ADY16738.1"/>
    <property type="molecule type" value="Genomic_DNA"/>
</dbReference>
<reference evidence="2" key="1">
    <citation type="journal article" date="2013" name="Plasmid">
        <title>Complete nucleotide sequences of plasmids pACK2 and pACK5 from Staphylococcus simulans biovar staphylolyticus.</title>
        <authorList>
            <person name="Gargis A.S."/>
            <person name="Heath L.S."/>
            <person name="Heath H.E."/>
            <person name="Leblanc P.A."/>
            <person name="Gargis S.R."/>
            <person name="Harris T.H."/>
            <person name="Sloan G.L."/>
        </authorList>
    </citation>
    <scope>NUCLEOTIDE SEQUENCE</scope>
    <source>
        <strain evidence="2">NRRL B-2628</strain>
        <plasmid evidence="2">pACK2</plasmid>
    </source>
</reference>
<feature type="transmembrane region" description="Helical" evidence="1">
    <location>
        <begin position="12"/>
        <end position="29"/>
    </location>
</feature>
<keyword evidence="1" id="KW-0812">Transmembrane</keyword>
<sequence>MNLAICNLIVNGFWFIIGVFLSSIILIPFEDTLLQSLRNYWLLLQKRVVKGTAIKCNVYPHMDSIENAYLISQITFKVNSPYKNMSEDYMDIKESDRIIMKAILNKCGIDLQKSNYKLNNVMPSYNVFIRKDELDYR</sequence>
<name>F1BYR5_STAST</name>
<dbReference type="RefSeq" id="WP_013626362.1">
    <property type="nucleotide sequence ID" value="NC_015173.2"/>
</dbReference>
<evidence type="ECO:0000256" key="1">
    <source>
        <dbReference type="SAM" id="Phobius"/>
    </source>
</evidence>
<dbReference type="AlphaFoldDB" id="F1BYR5"/>